<evidence type="ECO:0000313" key="1">
    <source>
        <dbReference type="EMBL" id="NYA70162.1"/>
    </source>
</evidence>
<dbReference type="AlphaFoldDB" id="A0A7Y8Y0K5"/>
<reference evidence="1 2" key="1">
    <citation type="submission" date="2020-07" db="EMBL/GenBank/DDBJ databases">
        <authorList>
            <person name="Sun Q."/>
        </authorList>
    </citation>
    <scope>NUCLEOTIDE SEQUENCE [LARGE SCALE GENOMIC DNA]</scope>
    <source>
        <strain evidence="1 2">MAH-1</strain>
    </source>
</reference>
<name>A0A7Y8Y0K5_9FLAO</name>
<comment type="caution">
    <text evidence="1">The sequence shown here is derived from an EMBL/GenBank/DDBJ whole genome shotgun (WGS) entry which is preliminary data.</text>
</comment>
<proteinExistence type="predicted"/>
<evidence type="ECO:0000313" key="2">
    <source>
        <dbReference type="Proteomes" id="UP000535020"/>
    </source>
</evidence>
<sequence length="180" mass="20343">MKSKILALLVLVTLFSCKEEPKSDAVAAPVEEAPKDFEVKINVVAKKDDSFHLFYTEDGTINFTEQKSVWVEFKGNEAAQDIVFKLPEDVIPTHMRLDFGVNKQQEDIKMNSFEIDYMNGKIVANGAEFFSYFYPNEKCTKIDAEKSLIIPIKGGDVYTGPMFYPQVVLSEKIEALVKGK</sequence>
<organism evidence="1 2">
    <name type="scientific">Flavobacterium agri</name>
    <dbReference type="NCBI Taxonomy" id="2743471"/>
    <lineage>
        <taxon>Bacteria</taxon>
        <taxon>Pseudomonadati</taxon>
        <taxon>Bacteroidota</taxon>
        <taxon>Flavobacteriia</taxon>
        <taxon>Flavobacteriales</taxon>
        <taxon>Flavobacteriaceae</taxon>
        <taxon>Flavobacterium</taxon>
    </lineage>
</organism>
<dbReference type="RefSeq" id="WP_176004985.1">
    <property type="nucleotide sequence ID" value="NZ_JABWMI010000006.1"/>
</dbReference>
<keyword evidence="2" id="KW-1185">Reference proteome</keyword>
<dbReference type="PROSITE" id="PS51257">
    <property type="entry name" value="PROKAR_LIPOPROTEIN"/>
    <property type="match status" value="1"/>
</dbReference>
<gene>
    <name evidence="1" type="ORF">HZF10_04465</name>
</gene>
<protein>
    <submittedName>
        <fullName evidence="1">Uncharacterized protein</fullName>
    </submittedName>
</protein>
<dbReference type="EMBL" id="JACBJI010000002">
    <property type="protein sequence ID" value="NYA70162.1"/>
    <property type="molecule type" value="Genomic_DNA"/>
</dbReference>
<accession>A0A7Y8Y0K5</accession>
<dbReference type="Proteomes" id="UP000535020">
    <property type="component" value="Unassembled WGS sequence"/>
</dbReference>